<dbReference type="AlphaFoldDB" id="A0A3A3GL38"/>
<dbReference type="GO" id="GO:0004527">
    <property type="term" value="F:exonuclease activity"/>
    <property type="evidence" value="ECO:0007669"/>
    <property type="project" value="UniProtKB-KW"/>
</dbReference>
<dbReference type="RefSeq" id="WP_119794316.1">
    <property type="nucleotide sequence ID" value="NZ_QYZD01000012.1"/>
</dbReference>
<name>A0A3A3GL38_PANTH</name>
<protein>
    <submittedName>
        <fullName evidence="1">Exonuclease</fullName>
    </submittedName>
</protein>
<dbReference type="OrthoDB" id="2629789at2"/>
<reference evidence="1 2" key="1">
    <citation type="submission" date="2018-09" db="EMBL/GenBank/DDBJ databases">
        <title>Paenibacillus SK2017-BO5.</title>
        <authorList>
            <person name="Piskunova J.V."/>
            <person name="Dubiley S.A."/>
            <person name="Severinov K.V."/>
        </authorList>
    </citation>
    <scope>NUCLEOTIDE SEQUENCE [LARGE SCALE GENOMIC DNA]</scope>
    <source>
        <strain evidence="1 2">BO5</strain>
    </source>
</reference>
<gene>
    <name evidence="1" type="ORF">DQX05_14630</name>
</gene>
<sequence length="68" mass="7794">MNIHHLVHCSQLKTGLLEIACLLDEDEQYTRPMAVRDLKKLIEQAVLLENACQGEKCPVCHRMHECGH</sequence>
<comment type="caution">
    <text evidence="1">The sequence shown here is derived from an EMBL/GenBank/DDBJ whole genome shotgun (WGS) entry which is preliminary data.</text>
</comment>
<evidence type="ECO:0000313" key="2">
    <source>
        <dbReference type="Proteomes" id="UP000266177"/>
    </source>
</evidence>
<keyword evidence="1" id="KW-0378">Hydrolase</keyword>
<organism evidence="1 2">
    <name type="scientific">Paenibacillus thiaminolyticus</name>
    <name type="common">Bacillus thiaminolyticus</name>
    <dbReference type="NCBI Taxonomy" id="49283"/>
    <lineage>
        <taxon>Bacteria</taxon>
        <taxon>Bacillati</taxon>
        <taxon>Bacillota</taxon>
        <taxon>Bacilli</taxon>
        <taxon>Bacillales</taxon>
        <taxon>Paenibacillaceae</taxon>
        <taxon>Paenibacillus</taxon>
    </lineage>
</organism>
<dbReference type="EMBL" id="QYZD01000012">
    <property type="protein sequence ID" value="RJG23107.1"/>
    <property type="molecule type" value="Genomic_DNA"/>
</dbReference>
<proteinExistence type="predicted"/>
<keyword evidence="1" id="KW-0269">Exonuclease</keyword>
<evidence type="ECO:0000313" key="1">
    <source>
        <dbReference type="EMBL" id="RJG23107.1"/>
    </source>
</evidence>
<keyword evidence="1" id="KW-0540">Nuclease</keyword>
<dbReference type="Proteomes" id="UP000266177">
    <property type="component" value="Unassembled WGS sequence"/>
</dbReference>
<accession>A0A3A3GL38</accession>